<feature type="domain" description="Flavodoxin-like fold" evidence="2">
    <location>
        <begin position="2"/>
        <end position="168"/>
    </location>
</feature>
<dbReference type="RefSeq" id="WP_129060191.1">
    <property type="nucleotide sequence ID" value="NZ_NXIE01000001.1"/>
</dbReference>
<keyword evidence="4" id="KW-1185">Reference proteome</keyword>
<protein>
    <submittedName>
        <fullName evidence="3">General stress protein</fullName>
    </submittedName>
</protein>
<dbReference type="InterPro" id="IPR029039">
    <property type="entry name" value="Flavoprotein-like_sf"/>
</dbReference>
<sequence length="174" mass="20349">MKKILVNVVHPNIEQSIVNKRLVNGIKDIKNITINNLYEKYPDFKIDVKEEQKLLLEHDIILFQFPMYWFSSPSLLKEWFDKVLEPGFAHAGASMLKDKSFAVAVSCGGSKEVFSPTGKDKKRVEEFLYPFEITAKYVKMNYRKAYITYDTETVLSEETLNEYTHDYITYVKNL</sequence>
<evidence type="ECO:0000259" key="2">
    <source>
        <dbReference type="Pfam" id="PF02525"/>
    </source>
</evidence>
<evidence type="ECO:0000313" key="3">
    <source>
        <dbReference type="EMBL" id="RXK14080.1"/>
    </source>
</evidence>
<dbReference type="PANTHER" id="PTHR47307:SF1">
    <property type="entry name" value="GLUTATHIONE-REGULATED POTASSIUM-EFFLUX SYSTEM ANCILLARY PROTEIN KEFG"/>
    <property type="match status" value="1"/>
</dbReference>
<keyword evidence="1" id="KW-0560">Oxidoreductase</keyword>
<gene>
    <name evidence="3" type="ORF">CP965_01115</name>
</gene>
<dbReference type="AlphaFoldDB" id="A0A4Q1AYL8"/>
<dbReference type="OrthoDB" id="9798454at2"/>
<comment type="caution">
    <text evidence="3">The sequence shown here is derived from an EMBL/GenBank/DDBJ whole genome shotgun (WGS) entry which is preliminary data.</text>
</comment>
<dbReference type="InterPro" id="IPR003680">
    <property type="entry name" value="Flavodoxin_fold"/>
</dbReference>
<dbReference type="Pfam" id="PF02525">
    <property type="entry name" value="Flavodoxin_2"/>
    <property type="match status" value="1"/>
</dbReference>
<evidence type="ECO:0000256" key="1">
    <source>
        <dbReference type="ARBA" id="ARBA00023002"/>
    </source>
</evidence>
<dbReference type="SUPFAM" id="SSF52218">
    <property type="entry name" value="Flavoproteins"/>
    <property type="match status" value="1"/>
</dbReference>
<dbReference type="PANTHER" id="PTHR47307">
    <property type="entry name" value="GLUTATHIONE-REGULATED POTASSIUM-EFFLUX SYSTEM ANCILLARY PROTEIN KEFG"/>
    <property type="match status" value="1"/>
</dbReference>
<dbReference type="Gene3D" id="3.40.50.360">
    <property type="match status" value="1"/>
</dbReference>
<accession>A0A4Q1AYL8</accession>
<name>A0A4Q1AYL8_9BACT</name>
<dbReference type="EMBL" id="NXIE01000001">
    <property type="protein sequence ID" value="RXK14080.1"/>
    <property type="molecule type" value="Genomic_DNA"/>
</dbReference>
<proteinExistence type="predicted"/>
<dbReference type="InterPro" id="IPR046980">
    <property type="entry name" value="KefG/KefF"/>
</dbReference>
<dbReference type="GO" id="GO:0009055">
    <property type="term" value="F:electron transfer activity"/>
    <property type="evidence" value="ECO:0007669"/>
    <property type="project" value="TreeGrafter"/>
</dbReference>
<dbReference type="Proteomes" id="UP000289718">
    <property type="component" value="Unassembled WGS sequence"/>
</dbReference>
<dbReference type="GO" id="GO:0010181">
    <property type="term" value="F:FMN binding"/>
    <property type="evidence" value="ECO:0007669"/>
    <property type="project" value="TreeGrafter"/>
</dbReference>
<organism evidence="3 4">
    <name type="scientific">Halarcobacter mediterraneus</name>
    <dbReference type="NCBI Taxonomy" id="2023153"/>
    <lineage>
        <taxon>Bacteria</taxon>
        <taxon>Pseudomonadati</taxon>
        <taxon>Campylobacterota</taxon>
        <taxon>Epsilonproteobacteria</taxon>
        <taxon>Campylobacterales</taxon>
        <taxon>Arcobacteraceae</taxon>
        <taxon>Halarcobacter</taxon>
    </lineage>
</organism>
<reference evidence="3 4" key="1">
    <citation type="submission" date="2017-09" db="EMBL/GenBank/DDBJ databases">
        <title>Genomics of the genus Arcobacter.</title>
        <authorList>
            <person name="Perez-Cataluna A."/>
            <person name="Figueras M.J."/>
            <person name="Salas-Masso N."/>
        </authorList>
    </citation>
    <scope>NUCLEOTIDE SEQUENCE [LARGE SCALE GENOMIC DNA]</scope>
    <source>
        <strain evidence="3 4">F156-34</strain>
    </source>
</reference>
<dbReference type="GO" id="GO:0003955">
    <property type="term" value="F:NAD(P)H dehydrogenase (quinone) activity"/>
    <property type="evidence" value="ECO:0007669"/>
    <property type="project" value="TreeGrafter"/>
</dbReference>
<evidence type="ECO:0000313" key="4">
    <source>
        <dbReference type="Proteomes" id="UP000289718"/>
    </source>
</evidence>